<name>A0ABR2KE78_9EUKA</name>
<protein>
    <recommendedName>
        <fullName evidence="1">Protein kinase domain-containing protein</fullName>
    </recommendedName>
</protein>
<feature type="domain" description="Protein kinase" evidence="1">
    <location>
        <begin position="1040"/>
        <end position="1316"/>
    </location>
</feature>
<dbReference type="InterPro" id="IPR001245">
    <property type="entry name" value="Ser-Thr/Tyr_kinase_cat_dom"/>
</dbReference>
<dbReference type="InterPro" id="IPR008271">
    <property type="entry name" value="Ser/Thr_kinase_AS"/>
</dbReference>
<gene>
    <name evidence="2" type="ORF">M9Y10_039386</name>
</gene>
<evidence type="ECO:0000313" key="2">
    <source>
        <dbReference type="EMBL" id="KAK8888320.1"/>
    </source>
</evidence>
<dbReference type="PROSITE" id="PS00108">
    <property type="entry name" value="PROTEIN_KINASE_ST"/>
    <property type="match status" value="1"/>
</dbReference>
<dbReference type="EMBL" id="JAPFFF010000006">
    <property type="protein sequence ID" value="KAK8888320.1"/>
    <property type="molecule type" value="Genomic_DNA"/>
</dbReference>
<feature type="domain" description="Protein kinase" evidence="1">
    <location>
        <begin position="369"/>
        <end position="632"/>
    </location>
</feature>
<dbReference type="InterPro" id="IPR051681">
    <property type="entry name" value="Ser/Thr_Kinases-Pseudokinases"/>
</dbReference>
<feature type="domain" description="Protein kinase" evidence="1">
    <location>
        <begin position="1"/>
        <end position="295"/>
    </location>
</feature>
<accession>A0ABR2KE78</accession>
<dbReference type="SUPFAM" id="SSF56112">
    <property type="entry name" value="Protein kinase-like (PK-like)"/>
    <property type="match status" value="5"/>
</dbReference>
<dbReference type="PANTHER" id="PTHR44329:SF289">
    <property type="entry name" value="SERINE_THREONINE-PROTEIN KINASE VIK"/>
    <property type="match status" value="1"/>
</dbReference>
<sequence length="1714" mass="200645">MAEIVLDQKRSTESNFHINLNKYENLEKNLSNTVSNYKVCTIEENETKIQYTARIYYNELHQFSKSEIKNFCQELRIIPQLNHPAIIKFIGYSPINFENKPTPTVVTDKYSRVHYCNWKFDVNKLLLDSFSFNDTEKLILLFGVASAMSYLHSHNIIHRDLKLENIDTNQLPRLFGFHFAKEIKGDFCKCHHLKGTPAFLAPEVLKNLEYSKSSDVYSFAYLMYIIMTNQRPFSDDQSPQQLIKKICDEKIRPEFKLPIPKCYRQLIERCWSEDPSKRPSFDDILSELRTNRDFITDTVIEKQYLEYVSYIDNYPITFDSSKRIPQIDEIMNNKLNTFIDFNFDMGNREIYESEFYNVSFDNKFELSDYEKQKKIGKGNFYKVWLIRNKITNERFAAKKILALYDRNSALNFTQEVNLYLQFNHPSILKYIGYSPIGFQRNLHEIVVTEYAPMGSLKNILEQNKDLNDTKKLINIYGIASAMLYLHSNNVLHRDLKTEHIFLTKDCYPKLSGFHLSVETQFKSTYEDNKRKGTPLYLSPEVWTEMKYSKSSDVYSFAFAVYEIITNKKPFQEFVGAKELAHEICDNCKRPEIDASVPECYKQLIEKCWSQDPKERPTFEMIVSDLKTNKNYMTENVDEIEFYNYIKFIDESPKSFDTSKKIRNLPEFIQARPYLFYENDTEFGFKKIDETECDSISIDLDTVHIEDYEKQKMIYNTDSFKIYEVIEKKSKKIFLAKTFENLDDISLEINTQLILKNSKSSFLKFIGCSPFNFKKEPKPVIIYENASNGSLQNLLEISNKNDKIQGWTDTKKLIFLYGLASGMSYLNSLNYIHYNLKPENIFLDDFLFPKIGGLEMSRKINGEHVTNMFHIITLMSPYEPPDLFYDEHNFASRDVYSFGLITYHFITNEKPFDGISSPQIFSLLEDCKRPEFKRPILDCYRKLIEKCWSQDPNDRPTFEEIVSHLRNNKEFITDTIDLNEYENYINFIENNHFKNEKSTEQLDNFIESQNRTFRKVKIDQLKKDPVIHFSIDMGSLNLDHYSKKAKIGSGAFGNVYTAIKKDTNEVNAAKVSIYELDQCSDDIIMNLTREVEIMANLNHPAILQFLGYSPNNFKNKPKPVILTEFAAGGSLDKIIELERNNCGNHEWNETKKLINLYGIAAGMAYLHRNDYIHRDLKPANILLDENLYPKIADFGLSKKLNNNQQDNDDSIVVPSGFKGTYPYCSPEIIFNQEYGFKGDVYAYGMIAYEIMTNELPFEKCNIYQIIAKLHQGYLPDFKYPIPYCYRHLITKCLSRATYNRPKFDEIVEALETRKEFITSDVDEDEYMDYISMIKQDDEIIMKHPQEKQKQQEKESKQIEVNNNEADLKRVEEIDNDDLNLQRVEEIDNDDLNLQRVEEIDNDDLNLQRVEEVENDESEEIFLDINKFKRENIISKSNLFKVYKFTSKENEMKFIGQMSMINIRPFSKEDISNLKSNFDILYNISHPSLLKFIGFSPVDFKKQQKPVIVTEYASNGTLSHVLEIERDNKDIEGWNFTKKMINLYGIASGMSYLHSLGICHSSLDPDNVFLGDSLTPKLGYFGISKQFQVEEQMSHQSMSGFNNSTAYLAPEVIENNEYSQASDVYAFAFIMFEVLSNEKPFNGINSNQIINEVVVNETRPKMNDRIPESCRELIDKCWSQDPKKRPSFKDILDFIKSDKELIDDDLIKYANFVDSS</sequence>
<reference evidence="2 3" key="1">
    <citation type="submission" date="2024-04" db="EMBL/GenBank/DDBJ databases">
        <title>Tritrichomonas musculus Genome.</title>
        <authorList>
            <person name="Alves-Ferreira E."/>
            <person name="Grigg M."/>
            <person name="Lorenzi H."/>
            <person name="Galac M."/>
        </authorList>
    </citation>
    <scope>NUCLEOTIDE SEQUENCE [LARGE SCALE GENOMIC DNA]</scope>
    <source>
        <strain evidence="2 3">EAF2021</strain>
    </source>
</reference>
<evidence type="ECO:0000313" key="3">
    <source>
        <dbReference type="Proteomes" id="UP001470230"/>
    </source>
</evidence>
<evidence type="ECO:0000259" key="1">
    <source>
        <dbReference type="PROSITE" id="PS50011"/>
    </source>
</evidence>
<dbReference type="Gene3D" id="1.10.510.10">
    <property type="entry name" value="Transferase(Phosphotransferase) domain 1"/>
    <property type="match status" value="5"/>
</dbReference>
<dbReference type="SMART" id="SM00220">
    <property type="entry name" value="S_TKc"/>
    <property type="match status" value="5"/>
</dbReference>
<dbReference type="PRINTS" id="PR00109">
    <property type="entry name" value="TYRKINASE"/>
</dbReference>
<feature type="domain" description="Protein kinase" evidence="1">
    <location>
        <begin position="1426"/>
        <end position="1700"/>
    </location>
</feature>
<dbReference type="PANTHER" id="PTHR44329">
    <property type="entry name" value="SERINE/THREONINE-PROTEIN KINASE TNNI3K-RELATED"/>
    <property type="match status" value="1"/>
</dbReference>
<organism evidence="2 3">
    <name type="scientific">Tritrichomonas musculus</name>
    <dbReference type="NCBI Taxonomy" id="1915356"/>
    <lineage>
        <taxon>Eukaryota</taxon>
        <taxon>Metamonada</taxon>
        <taxon>Parabasalia</taxon>
        <taxon>Tritrichomonadida</taxon>
        <taxon>Tritrichomonadidae</taxon>
        <taxon>Tritrichomonas</taxon>
    </lineage>
</organism>
<dbReference type="Pfam" id="PF07714">
    <property type="entry name" value="PK_Tyr_Ser-Thr"/>
    <property type="match status" value="3"/>
</dbReference>
<feature type="domain" description="Protein kinase" evidence="1">
    <location>
        <begin position="707"/>
        <end position="971"/>
    </location>
</feature>
<proteinExistence type="predicted"/>
<dbReference type="Pfam" id="PF00069">
    <property type="entry name" value="Pkinase"/>
    <property type="match status" value="2"/>
</dbReference>
<dbReference type="PROSITE" id="PS50011">
    <property type="entry name" value="PROTEIN_KINASE_DOM"/>
    <property type="match status" value="5"/>
</dbReference>
<dbReference type="Proteomes" id="UP001470230">
    <property type="component" value="Unassembled WGS sequence"/>
</dbReference>
<comment type="caution">
    <text evidence="2">The sequence shown here is derived from an EMBL/GenBank/DDBJ whole genome shotgun (WGS) entry which is preliminary data.</text>
</comment>
<dbReference type="InterPro" id="IPR011009">
    <property type="entry name" value="Kinase-like_dom_sf"/>
</dbReference>
<dbReference type="InterPro" id="IPR000719">
    <property type="entry name" value="Prot_kinase_dom"/>
</dbReference>
<keyword evidence="3" id="KW-1185">Reference proteome</keyword>